<dbReference type="Proteomes" id="UP000029734">
    <property type="component" value="Unassembled WGS sequence"/>
</dbReference>
<keyword evidence="2" id="KW-1185">Reference proteome</keyword>
<sequence length="78" mass="9014">MLKELKIGLAKKQVVSLHTKDGEIVMGIPEDSFMETKVKLRDGLAVRYIPYEDIVHVMRLIPFPKYKNKPNAAYQQLK</sequence>
<evidence type="ECO:0000313" key="2">
    <source>
        <dbReference type="Proteomes" id="UP000029734"/>
    </source>
</evidence>
<reference evidence="1 2" key="2">
    <citation type="submission" date="2014-10" db="EMBL/GenBank/DDBJ databases">
        <title>Comparative genomics of the Paenibacillus odorifer group.</title>
        <authorList>
            <person name="Tsai Y.-C."/>
            <person name="Martin N."/>
            <person name="Korlach J."/>
            <person name="Wiedmann M."/>
        </authorList>
    </citation>
    <scope>NUCLEOTIDE SEQUENCE [LARGE SCALE GENOMIC DNA]</scope>
    <source>
        <strain evidence="1 2">DSM 18334</strain>
    </source>
</reference>
<name>A0A098M3L8_9BACL</name>
<accession>A0A098M3L8</accession>
<comment type="caution">
    <text evidence="1">The sequence shown here is derived from an EMBL/GenBank/DDBJ whole genome shotgun (WGS) entry which is preliminary data.</text>
</comment>
<organism evidence="1 2">
    <name type="scientific">Paenibacillus wynnii</name>
    <dbReference type="NCBI Taxonomy" id="268407"/>
    <lineage>
        <taxon>Bacteria</taxon>
        <taxon>Bacillati</taxon>
        <taxon>Bacillota</taxon>
        <taxon>Bacilli</taxon>
        <taxon>Bacillales</taxon>
        <taxon>Paenibacillaceae</taxon>
        <taxon>Paenibacillus</taxon>
    </lineage>
</organism>
<dbReference type="EMBL" id="JQCR01000003">
    <property type="protein sequence ID" value="KGE16613.1"/>
    <property type="molecule type" value="Genomic_DNA"/>
</dbReference>
<evidence type="ECO:0000313" key="1">
    <source>
        <dbReference type="EMBL" id="KGE16613.1"/>
    </source>
</evidence>
<gene>
    <name evidence="1" type="ORF">PWYN_18025</name>
</gene>
<dbReference type="RefSeq" id="WP_036654650.1">
    <property type="nucleotide sequence ID" value="NZ_JQCR01000003.1"/>
</dbReference>
<dbReference type="OrthoDB" id="2664979at2"/>
<proteinExistence type="predicted"/>
<reference evidence="1 2" key="1">
    <citation type="submission" date="2014-08" db="EMBL/GenBank/DDBJ databases">
        <authorList>
            <person name="den Bakker H.C."/>
        </authorList>
    </citation>
    <scope>NUCLEOTIDE SEQUENCE [LARGE SCALE GENOMIC DNA]</scope>
    <source>
        <strain evidence="1 2">DSM 18334</strain>
    </source>
</reference>
<protein>
    <submittedName>
        <fullName evidence="1">Uncharacterized protein</fullName>
    </submittedName>
</protein>
<dbReference type="AlphaFoldDB" id="A0A098M3L8"/>